<reference evidence="2 3" key="1">
    <citation type="submission" date="2023-03" db="EMBL/GenBank/DDBJ databases">
        <title>Genome insight into feeding habits of ladybird beetles.</title>
        <authorList>
            <person name="Li H.-S."/>
            <person name="Huang Y.-H."/>
            <person name="Pang H."/>
        </authorList>
    </citation>
    <scope>NUCLEOTIDE SEQUENCE [LARGE SCALE GENOMIC DNA]</scope>
    <source>
        <strain evidence="2">SYSU_2023b</strain>
        <tissue evidence="2">Whole body</tissue>
    </source>
</reference>
<dbReference type="Proteomes" id="UP001431783">
    <property type="component" value="Unassembled WGS sequence"/>
</dbReference>
<accession>A0AAW1UGJ6</accession>
<evidence type="ECO:0000313" key="2">
    <source>
        <dbReference type="EMBL" id="KAK9880288.1"/>
    </source>
</evidence>
<proteinExistence type="predicted"/>
<protein>
    <submittedName>
        <fullName evidence="2">Uncharacterized protein</fullName>
    </submittedName>
</protein>
<organism evidence="2 3">
    <name type="scientific">Henosepilachna vigintioctopunctata</name>
    <dbReference type="NCBI Taxonomy" id="420089"/>
    <lineage>
        <taxon>Eukaryota</taxon>
        <taxon>Metazoa</taxon>
        <taxon>Ecdysozoa</taxon>
        <taxon>Arthropoda</taxon>
        <taxon>Hexapoda</taxon>
        <taxon>Insecta</taxon>
        <taxon>Pterygota</taxon>
        <taxon>Neoptera</taxon>
        <taxon>Endopterygota</taxon>
        <taxon>Coleoptera</taxon>
        <taxon>Polyphaga</taxon>
        <taxon>Cucujiformia</taxon>
        <taxon>Coccinelloidea</taxon>
        <taxon>Coccinellidae</taxon>
        <taxon>Epilachninae</taxon>
        <taxon>Epilachnini</taxon>
        <taxon>Henosepilachna</taxon>
    </lineage>
</organism>
<evidence type="ECO:0000256" key="1">
    <source>
        <dbReference type="SAM" id="MobiDB-lite"/>
    </source>
</evidence>
<feature type="compositionally biased region" description="Basic residues" evidence="1">
    <location>
        <begin position="1"/>
        <end position="17"/>
    </location>
</feature>
<evidence type="ECO:0000313" key="3">
    <source>
        <dbReference type="Proteomes" id="UP001431783"/>
    </source>
</evidence>
<comment type="caution">
    <text evidence="2">The sequence shown here is derived from an EMBL/GenBank/DDBJ whole genome shotgun (WGS) entry which is preliminary data.</text>
</comment>
<dbReference type="EMBL" id="JARQZJ010000064">
    <property type="protein sequence ID" value="KAK9880288.1"/>
    <property type="molecule type" value="Genomic_DNA"/>
</dbReference>
<sequence>MFKKWKNLQRSSQRKKSPTQIKKENDFKIKLKGIFDIAHKYALKNISEEQKEFLKAQRSPGRRGFFDESSQDLNENCNERMELDDES</sequence>
<name>A0AAW1UGJ6_9CUCU</name>
<keyword evidence="3" id="KW-1185">Reference proteome</keyword>
<gene>
    <name evidence="2" type="ORF">WA026_010161</name>
</gene>
<feature type="region of interest" description="Disordered" evidence="1">
    <location>
        <begin position="1"/>
        <end position="23"/>
    </location>
</feature>
<dbReference type="AlphaFoldDB" id="A0AAW1UGJ6"/>